<dbReference type="Proteomes" id="UP000199392">
    <property type="component" value="Unassembled WGS sequence"/>
</dbReference>
<keyword evidence="3" id="KW-1185">Reference proteome</keyword>
<evidence type="ECO:0000313" key="3">
    <source>
        <dbReference type="Proteomes" id="UP000199392"/>
    </source>
</evidence>
<evidence type="ECO:0000256" key="1">
    <source>
        <dbReference type="SAM" id="MobiDB-lite"/>
    </source>
</evidence>
<protein>
    <submittedName>
        <fullName evidence="2">Uncharacterized protein</fullName>
    </submittedName>
</protein>
<evidence type="ECO:0000313" key="2">
    <source>
        <dbReference type="EMBL" id="SFS42695.1"/>
    </source>
</evidence>
<name>A0A1I6PRM9_9RHOB</name>
<feature type="region of interest" description="Disordered" evidence="1">
    <location>
        <begin position="1"/>
        <end position="23"/>
    </location>
</feature>
<reference evidence="3" key="1">
    <citation type="submission" date="2016-10" db="EMBL/GenBank/DDBJ databases">
        <authorList>
            <person name="Varghese N."/>
            <person name="Submissions S."/>
        </authorList>
    </citation>
    <scope>NUCLEOTIDE SEQUENCE [LARGE SCALE GENOMIC DNA]</scope>
    <source>
        <strain evidence="3">DSM 26894</strain>
    </source>
</reference>
<dbReference type="AlphaFoldDB" id="A0A1I6PRM9"/>
<dbReference type="RefSeq" id="WP_143015344.1">
    <property type="nucleotide sequence ID" value="NZ_FNCL01000002.1"/>
</dbReference>
<organism evidence="2 3">
    <name type="scientific">Alloyangia pacifica</name>
    <dbReference type="NCBI Taxonomy" id="311180"/>
    <lineage>
        <taxon>Bacteria</taxon>
        <taxon>Pseudomonadati</taxon>
        <taxon>Pseudomonadota</taxon>
        <taxon>Alphaproteobacteria</taxon>
        <taxon>Rhodobacterales</taxon>
        <taxon>Roseobacteraceae</taxon>
        <taxon>Alloyangia</taxon>
    </lineage>
</organism>
<dbReference type="STRING" id="311180.SAMN04488050_101713"/>
<dbReference type="EMBL" id="FOZW01000001">
    <property type="protein sequence ID" value="SFS42695.1"/>
    <property type="molecule type" value="Genomic_DNA"/>
</dbReference>
<accession>A0A1I6PRM9</accession>
<feature type="compositionally biased region" description="Basic and acidic residues" evidence="1">
    <location>
        <begin position="12"/>
        <end position="23"/>
    </location>
</feature>
<sequence>MSNVRQLQPKTRGKETLTREDMERNDSAFMYAIAEVLKDERELTEKRLRELDGAHLLLGSARKVAAANLTAVTKAIAPTTQRRATIIEGVAPQWAAGVFK</sequence>
<proteinExistence type="predicted"/>
<gene>
    <name evidence="2" type="ORF">SAMN04488050_101713</name>
</gene>